<dbReference type="eggNOG" id="COG2230">
    <property type="taxonomic scope" value="Bacteria"/>
</dbReference>
<dbReference type="Pfam" id="PF13847">
    <property type="entry name" value="Methyltransf_31"/>
    <property type="match status" value="1"/>
</dbReference>
<evidence type="ECO:0000313" key="2">
    <source>
        <dbReference type="EMBL" id="EIE98996.1"/>
    </source>
</evidence>
<protein>
    <submittedName>
        <fullName evidence="2">Putative O-methyltransferase</fullName>
    </submittedName>
</protein>
<dbReference type="InterPro" id="IPR025714">
    <property type="entry name" value="Methyltranfer_dom"/>
</dbReference>
<keyword evidence="2" id="KW-0489">Methyltransferase</keyword>
<dbReference type="GO" id="GO:0008168">
    <property type="term" value="F:methyltransferase activity"/>
    <property type="evidence" value="ECO:0007669"/>
    <property type="project" value="UniProtKB-KW"/>
</dbReference>
<dbReference type="Proteomes" id="UP000005087">
    <property type="component" value="Chromosome"/>
</dbReference>
<reference evidence="2 3" key="1">
    <citation type="submission" date="2011-09" db="EMBL/GenBank/DDBJ databases">
        <authorList>
            <consortium name="US DOE Joint Genome Institute (JGI-PGF)"/>
            <person name="Lucas S."/>
            <person name="Han J."/>
            <person name="Lapidus A."/>
            <person name="Cheng J.-F."/>
            <person name="Goodwin L."/>
            <person name="Pitluck S."/>
            <person name="Peters L."/>
            <person name="Land M.L."/>
            <person name="Hauser L."/>
            <person name="Brambilla E."/>
            <person name="Klenk H.-P."/>
            <person name="Woyke T.J."/>
        </authorList>
    </citation>
    <scope>NUCLEOTIDE SEQUENCE [LARGE SCALE GENOMIC DNA]</scope>
    <source>
        <strain evidence="2 3">K62</strain>
    </source>
</reference>
<dbReference type="InterPro" id="IPR029063">
    <property type="entry name" value="SAM-dependent_MTases_sf"/>
</dbReference>
<gene>
    <name evidence="2" type="ORF">SacglDRAFT_02091</name>
</gene>
<name>I1D222_9PSEU</name>
<evidence type="ECO:0000259" key="1">
    <source>
        <dbReference type="Pfam" id="PF13847"/>
    </source>
</evidence>
<dbReference type="Gene3D" id="1.10.10.10">
    <property type="entry name" value="Winged helix-like DNA-binding domain superfamily/Winged helix DNA-binding domain"/>
    <property type="match status" value="1"/>
</dbReference>
<proteinExistence type="predicted"/>
<feature type="domain" description="Methyltransferase" evidence="1">
    <location>
        <begin position="160"/>
        <end position="221"/>
    </location>
</feature>
<keyword evidence="2" id="KW-0808">Transferase</keyword>
<sequence>MTTTDNGRRELSVADMFNSTVAAAALGAAWELGALDELHRVGALDVDSFATEGELHLPSVEEMFRALASVGIVERDNRKVRPGRAFAAAYRAKPLFYWLWQGSGELFARMPALLRNANRIGTFYHRDAKAVSYASRQANATFFDPVFRQAMRPLEGRFSTVVDLGSGSGERVIQIAEENPAVRAYGLDIADEVVAMANEEAERRGLADRVTFLTADVRELSPRPEFAGTELLTCFMMGHDLWPRDEAIVSLRRLRELFPNVRRFLLGDTVRTVGIPDEEIPVFTLGFELGHTLMGQYLPTAEEWRGVFAEGGWRCVGEHGSDVLAGTVVFELE</sequence>
<dbReference type="AlphaFoldDB" id="I1D222"/>
<dbReference type="PANTHER" id="PTHR43712">
    <property type="entry name" value="PUTATIVE (AFU_ORTHOLOGUE AFUA_4G14580)-RELATED"/>
    <property type="match status" value="1"/>
</dbReference>
<dbReference type="GO" id="GO:0032259">
    <property type="term" value="P:methylation"/>
    <property type="evidence" value="ECO:0007669"/>
    <property type="project" value="UniProtKB-KW"/>
</dbReference>
<dbReference type="STRING" id="928724.SacglDRAFT_02091"/>
<keyword evidence="3" id="KW-1185">Reference proteome</keyword>
<dbReference type="RefSeq" id="WP_005464228.1">
    <property type="nucleotide sequence ID" value="NZ_CM001484.1"/>
</dbReference>
<dbReference type="SUPFAM" id="SSF53335">
    <property type="entry name" value="S-adenosyl-L-methionine-dependent methyltransferases"/>
    <property type="match status" value="1"/>
</dbReference>
<dbReference type="Gene3D" id="3.40.50.150">
    <property type="entry name" value="Vaccinia Virus protein VP39"/>
    <property type="match status" value="1"/>
</dbReference>
<organism evidence="2 3">
    <name type="scientific">Saccharomonospora glauca K62</name>
    <dbReference type="NCBI Taxonomy" id="928724"/>
    <lineage>
        <taxon>Bacteria</taxon>
        <taxon>Bacillati</taxon>
        <taxon>Actinomycetota</taxon>
        <taxon>Actinomycetes</taxon>
        <taxon>Pseudonocardiales</taxon>
        <taxon>Pseudonocardiaceae</taxon>
        <taxon>Saccharomonospora</taxon>
    </lineage>
</organism>
<dbReference type="InterPro" id="IPR036388">
    <property type="entry name" value="WH-like_DNA-bd_sf"/>
</dbReference>
<dbReference type="CDD" id="cd02440">
    <property type="entry name" value="AdoMet_MTases"/>
    <property type="match status" value="1"/>
</dbReference>
<reference evidence="3" key="2">
    <citation type="submission" date="2012-01" db="EMBL/GenBank/DDBJ databases">
        <title>Noncontiguous Finished sequence of chromosome of Saccharomonospora glauca K62.</title>
        <authorList>
            <consortium name="US DOE Joint Genome Institute"/>
            <person name="Lucas S."/>
            <person name="Han J."/>
            <person name="Lapidus A."/>
            <person name="Cheng J.-F."/>
            <person name="Goodwin L."/>
            <person name="Pitluck S."/>
            <person name="Peters L."/>
            <person name="Mikhailova N."/>
            <person name="Held B."/>
            <person name="Detter J.C."/>
            <person name="Han C."/>
            <person name="Tapia R."/>
            <person name="Land M."/>
            <person name="Hauser L."/>
            <person name="Kyrpides N."/>
            <person name="Ivanova N."/>
            <person name="Pagani I."/>
            <person name="Brambilla E.-M."/>
            <person name="Klenk H.-P."/>
            <person name="Woyke T."/>
        </authorList>
    </citation>
    <scope>NUCLEOTIDE SEQUENCE [LARGE SCALE GENOMIC DNA]</scope>
    <source>
        <strain evidence="3">K62</strain>
    </source>
</reference>
<dbReference type="EMBL" id="CM001484">
    <property type="protein sequence ID" value="EIE98996.1"/>
    <property type="molecule type" value="Genomic_DNA"/>
</dbReference>
<accession>I1D222</accession>
<evidence type="ECO:0000313" key="3">
    <source>
        <dbReference type="Proteomes" id="UP000005087"/>
    </source>
</evidence>
<dbReference type="PANTHER" id="PTHR43712:SF2">
    <property type="entry name" value="O-METHYLTRANSFERASE CICE"/>
    <property type="match status" value="1"/>
</dbReference>
<dbReference type="HOGENOM" id="CLU_067600_0_0_11"/>